<dbReference type="Pfam" id="PF02801">
    <property type="entry name" value="Ketoacyl-synt_C"/>
    <property type="match status" value="1"/>
</dbReference>
<organism evidence="3 4">
    <name type="scientific">Streptomyces violaceusniger</name>
    <dbReference type="NCBI Taxonomy" id="68280"/>
    <lineage>
        <taxon>Bacteria</taxon>
        <taxon>Bacillati</taxon>
        <taxon>Actinomycetota</taxon>
        <taxon>Actinomycetes</taxon>
        <taxon>Kitasatosporales</taxon>
        <taxon>Streptomycetaceae</taxon>
        <taxon>Streptomyces</taxon>
        <taxon>Streptomyces violaceusniger group</taxon>
    </lineage>
</organism>
<dbReference type="GO" id="GO:0004315">
    <property type="term" value="F:3-oxoacyl-[acyl-carrier-protein] synthase activity"/>
    <property type="evidence" value="ECO:0007669"/>
    <property type="project" value="TreeGrafter"/>
</dbReference>
<dbReference type="AlphaFoldDB" id="A0A4D4KZM7"/>
<evidence type="ECO:0000313" key="3">
    <source>
        <dbReference type="EMBL" id="GDY51213.1"/>
    </source>
</evidence>
<proteinExistence type="predicted"/>
<feature type="domain" description="Beta-ketoacyl synthase C-terminal" evidence="2">
    <location>
        <begin position="1"/>
        <end position="31"/>
    </location>
</feature>
<dbReference type="Gene3D" id="3.40.47.10">
    <property type="match status" value="1"/>
</dbReference>
<dbReference type="PANTHER" id="PTHR11712:SF336">
    <property type="entry name" value="3-OXOACYL-[ACYL-CARRIER-PROTEIN] SYNTHASE, MITOCHONDRIAL"/>
    <property type="match status" value="1"/>
</dbReference>
<dbReference type="SUPFAM" id="SSF53901">
    <property type="entry name" value="Thiolase-like"/>
    <property type="match status" value="1"/>
</dbReference>
<comment type="caution">
    <text evidence="3">The sequence shown here is derived from an EMBL/GenBank/DDBJ whole genome shotgun (WGS) entry which is preliminary data.</text>
</comment>
<sequence length="78" mass="8033">MLGHSMGAASALASIGCVLAIVEGFIPPTINHVETDPECGLDCVPNEAVAARPRVVQNNGLAFGGNNAVLILGKYEEE</sequence>
<dbReference type="GO" id="GO:0005829">
    <property type="term" value="C:cytosol"/>
    <property type="evidence" value="ECO:0007669"/>
    <property type="project" value="TreeGrafter"/>
</dbReference>
<dbReference type="EMBL" id="BJHW01000001">
    <property type="protein sequence ID" value="GDY51213.1"/>
    <property type="molecule type" value="Genomic_DNA"/>
</dbReference>
<evidence type="ECO:0000313" key="4">
    <source>
        <dbReference type="Proteomes" id="UP000301309"/>
    </source>
</evidence>
<reference evidence="3 4" key="1">
    <citation type="journal article" date="2020" name="Int. J. Syst. Evol. Microbiol.">
        <title>Reclassification of Streptomyces castelarensis and Streptomyces sporoclivatus as later heterotypic synonyms of Streptomyces antimycoticus.</title>
        <authorList>
            <person name="Komaki H."/>
            <person name="Tamura T."/>
        </authorList>
    </citation>
    <scope>NUCLEOTIDE SEQUENCE [LARGE SCALE GENOMIC DNA]</scope>
    <source>
        <strain evidence="3 4">NBRC 13459</strain>
    </source>
</reference>
<accession>A0A4D4KZM7</accession>
<evidence type="ECO:0000259" key="2">
    <source>
        <dbReference type="Pfam" id="PF02801"/>
    </source>
</evidence>
<dbReference type="InterPro" id="IPR000794">
    <property type="entry name" value="Beta-ketoacyl_synthase"/>
</dbReference>
<evidence type="ECO:0000256" key="1">
    <source>
        <dbReference type="ARBA" id="ARBA00022679"/>
    </source>
</evidence>
<dbReference type="Proteomes" id="UP000301309">
    <property type="component" value="Unassembled WGS sequence"/>
</dbReference>
<protein>
    <recommendedName>
        <fullName evidence="2">Beta-ketoacyl synthase C-terminal domain-containing protein</fullName>
    </recommendedName>
</protein>
<keyword evidence="4" id="KW-1185">Reference proteome</keyword>
<keyword evidence="1" id="KW-0808">Transferase</keyword>
<gene>
    <name evidence="3" type="ORF">SVIO_018360</name>
</gene>
<dbReference type="InterPro" id="IPR016039">
    <property type="entry name" value="Thiolase-like"/>
</dbReference>
<dbReference type="PANTHER" id="PTHR11712">
    <property type="entry name" value="POLYKETIDE SYNTHASE-RELATED"/>
    <property type="match status" value="1"/>
</dbReference>
<dbReference type="InterPro" id="IPR014031">
    <property type="entry name" value="Ketoacyl_synth_C"/>
</dbReference>
<dbReference type="GO" id="GO:0006633">
    <property type="term" value="P:fatty acid biosynthetic process"/>
    <property type="evidence" value="ECO:0007669"/>
    <property type="project" value="TreeGrafter"/>
</dbReference>
<name>A0A4D4KZM7_STRVO</name>